<comment type="caution">
    <text evidence="5">The sequence shown here is derived from an EMBL/GenBank/DDBJ whole genome shotgun (WGS) entry which is preliminary data.</text>
</comment>
<keyword evidence="3" id="KW-0862">Zinc</keyword>
<dbReference type="GO" id="GO:0008270">
    <property type="term" value="F:zinc ion binding"/>
    <property type="evidence" value="ECO:0007669"/>
    <property type="project" value="UniProtKB-KW"/>
</dbReference>
<proteinExistence type="predicted"/>
<feature type="domain" description="FLYWCH-type" evidence="4">
    <location>
        <begin position="253"/>
        <end position="310"/>
    </location>
</feature>
<sequence>MLQINQGEVQSLCSSEFITLINGCRLLTIGGYTFRRTGGIGAGGSRYTCSKSCRLKCKAFAHVSANNLILKCSIGHTQYITLVNGCRLLTIDGFTFSKDSSCLRDGRARYSCSRYERQKCRAYVHVSTRDVILKYYAEHNHPPPKMHKTMSGKYLLTDSRLVKVAAALELVVLGINAPKICARTEFITLINGCRLLTIGGYTFRRTGGIGAGGSRYTCSKSCRLKCKAFAHVSANNLILKCSIGHTQYITLVNGCRLLTIDGFTFSKDSSCLRDGGARYSCSRVERQKCRAYVHVSTRDVILKYYAEHNHPPPKMHKTMSGKYLLFITLLKGPQLLIYKGYSFTKHYMSQEQNARYKCANATNRSCKAHVYVNYAGNVIKSANEHNHEPNKYKQTSCGKYVKTKTQYITLASGTKLLIIGEHTYKKQKMLKAETQSYRFICSCYRTTKCKAFAHVSHDSIIVKTSLEHNHPPTKYMKTKTQFIKLKGGTWLLKIGEYTYYKQGEANKIGEFRYRCSSYKRKKCQAQALVSHDGLISMIETAQYITLTSGTRLLMIGEYGYYKQGVIKKNGRHGHRFTCSSTVRTKCKAYVHVSNDDFIMKVAGEHSHPPTKYLKTSNGYIKYITLASGTRLLMIGEYGYYKKAVIKMNGRHGHRYGCSSFVRTKCKAYVHVSNDDFIMKVAGEHSHPPTKYLKTTNGLLMIGEYGYHKKGVIKKNGRHGHRYVCSSFDKTNCKAYVHVSNDDFIMKVAGEHRHPPTKYLKTSNGYIKLNTSH</sequence>
<dbReference type="Proteomes" id="UP000037510">
    <property type="component" value="Unassembled WGS sequence"/>
</dbReference>
<accession>A0A0L7LGB2</accession>
<protein>
    <recommendedName>
        <fullName evidence="4">FLYWCH-type domain-containing protein</fullName>
    </recommendedName>
</protein>
<reference evidence="5 6" key="1">
    <citation type="journal article" date="2015" name="Genome Biol. Evol.">
        <title>The genome of winter moth (Operophtera brumata) provides a genomic perspective on sexual dimorphism and phenology.</title>
        <authorList>
            <person name="Derks M.F."/>
            <person name="Smit S."/>
            <person name="Salis L."/>
            <person name="Schijlen E."/>
            <person name="Bossers A."/>
            <person name="Mateman C."/>
            <person name="Pijl A.S."/>
            <person name="de Ridder D."/>
            <person name="Groenen M.A."/>
            <person name="Visser M.E."/>
            <person name="Megens H.J."/>
        </authorList>
    </citation>
    <scope>NUCLEOTIDE SEQUENCE [LARGE SCALE GENOMIC DNA]</scope>
    <source>
        <strain evidence="5">WM2013NL</strain>
        <tissue evidence="5">Head and thorax</tissue>
    </source>
</reference>
<keyword evidence="6" id="KW-1185">Reference proteome</keyword>
<evidence type="ECO:0000259" key="4">
    <source>
        <dbReference type="Pfam" id="PF04500"/>
    </source>
</evidence>
<dbReference type="Pfam" id="PF04500">
    <property type="entry name" value="FLYWCH"/>
    <property type="match status" value="4"/>
</dbReference>
<feature type="domain" description="FLYWCH-type" evidence="4">
    <location>
        <begin position="84"/>
        <end position="141"/>
    </location>
</feature>
<dbReference type="InterPro" id="IPR007588">
    <property type="entry name" value="Znf_FLYWCH"/>
</dbReference>
<evidence type="ECO:0000256" key="3">
    <source>
        <dbReference type="ARBA" id="ARBA00022833"/>
    </source>
</evidence>
<dbReference type="Gene3D" id="2.20.25.240">
    <property type="match status" value="10"/>
</dbReference>
<dbReference type="AlphaFoldDB" id="A0A0L7LGB2"/>
<evidence type="ECO:0000256" key="1">
    <source>
        <dbReference type="ARBA" id="ARBA00022723"/>
    </source>
</evidence>
<keyword evidence="2" id="KW-0863">Zinc-finger</keyword>
<evidence type="ECO:0000256" key="2">
    <source>
        <dbReference type="ARBA" id="ARBA00022771"/>
    </source>
</evidence>
<gene>
    <name evidence="5" type="ORF">OBRU01_03947</name>
</gene>
<feature type="domain" description="FLYWCH-type" evidence="4">
    <location>
        <begin position="330"/>
        <end position="387"/>
    </location>
</feature>
<name>A0A0L7LGB2_OPEBR</name>
<dbReference type="EMBL" id="JTDY01001243">
    <property type="protein sequence ID" value="KOB74424.1"/>
    <property type="molecule type" value="Genomic_DNA"/>
</dbReference>
<evidence type="ECO:0000313" key="6">
    <source>
        <dbReference type="Proteomes" id="UP000037510"/>
    </source>
</evidence>
<evidence type="ECO:0000313" key="5">
    <source>
        <dbReference type="EMBL" id="KOB74424.1"/>
    </source>
</evidence>
<keyword evidence="1" id="KW-0479">Metal-binding</keyword>
<organism evidence="5 6">
    <name type="scientific">Operophtera brumata</name>
    <name type="common">Winter moth</name>
    <name type="synonym">Phalaena brumata</name>
    <dbReference type="NCBI Taxonomy" id="104452"/>
    <lineage>
        <taxon>Eukaryota</taxon>
        <taxon>Metazoa</taxon>
        <taxon>Ecdysozoa</taxon>
        <taxon>Arthropoda</taxon>
        <taxon>Hexapoda</taxon>
        <taxon>Insecta</taxon>
        <taxon>Pterygota</taxon>
        <taxon>Neoptera</taxon>
        <taxon>Endopterygota</taxon>
        <taxon>Lepidoptera</taxon>
        <taxon>Glossata</taxon>
        <taxon>Ditrysia</taxon>
        <taxon>Geometroidea</taxon>
        <taxon>Geometridae</taxon>
        <taxon>Larentiinae</taxon>
        <taxon>Operophtera</taxon>
    </lineage>
</organism>
<feature type="domain" description="FLYWCH-type" evidence="4">
    <location>
        <begin position="408"/>
        <end position="470"/>
    </location>
</feature>